<reference evidence="2" key="2">
    <citation type="submission" date="2020-07" db="EMBL/GenBank/DDBJ databases">
        <authorList>
            <person name="Vera ALvarez R."/>
            <person name="Arias-Moreno D.M."/>
            <person name="Jimenez-Jacinto V."/>
            <person name="Jimenez-Bremont J.F."/>
            <person name="Swaminathan K."/>
            <person name="Moose S.P."/>
            <person name="Guerrero-Gonzalez M.L."/>
            <person name="Marino-Ramirez L."/>
            <person name="Landsman D."/>
            <person name="Rodriguez-Kessler M."/>
            <person name="Delgado-Sanchez P."/>
        </authorList>
    </citation>
    <scope>NUCLEOTIDE SEQUENCE</scope>
    <source>
        <tissue evidence="2">Cladode</tissue>
    </source>
</reference>
<evidence type="ECO:0000313" key="2">
    <source>
        <dbReference type="EMBL" id="MBA4662873.1"/>
    </source>
</evidence>
<keyword evidence="1" id="KW-0812">Transmembrane</keyword>
<proteinExistence type="predicted"/>
<keyword evidence="1" id="KW-1133">Transmembrane helix</keyword>
<dbReference type="EMBL" id="GISG01218685">
    <property type="protein sequence ID" value="MBA4662873.1"/>
    <property type="molecule type" value="Transcribed_RNA"/>
</dbReference>
<feature type="transmembrane region" description="Helical" evidence="1">
    <location>
        <begin position="6"/>
        <end position="30"/>
    </location>
</feature>
<organism evidence="2">
    <name type="scientific">Opuntia streptacantha</name>
    <name type="common">Prickly pear cactus</name>
    <name type="synonym">Opuntia cardona</name>
    <dbReference type="NCBI Taxonomy" id="393608"/>
    <lineage>
        <taxon>Eukaryota</taxon>
        <taxon>Viridiplantae</taxon>
        <taxon>Streptophyta</taxon>
        <taxon>Embryophyta</taxon>
        <taxon>Tracheophyta</taxon>
        <taxon>Spermatophyta</taxon>
        <taxon>Magnoliopsida</taxon>
        <taxon>eudicotyledons</taxon>
        <taxon>Gunneridae</taxon>
        <taxon>Pentapetalae</taxon>
        <taxon>Caryophyllales</taxon>
        <taxon>Cactineae</taxon>
        <taxon>Cactaceae</taxon>
        <taxon>Opuntioideae</taxon>
        <taxon>Opuntia</taxon>
    </lineage>
</organism>
<dbReference type="AlphaFoldDB" id="A0A7C9ACH4"/>
<reference evidence="2" key="1">
    <citation type="journal article" date="2013" name="J. Plant Res.">
        <title>Effect of fungi and light on seed germination of three Opuntia species from semiarid lands of central Mexico.</title>
        <authorList>
            <person name="Delgado-Sanchez P."/>
            <person name="Jimenez-Bremont J.F."/>
            <person name="Guerrero-Gonzalez Mde L."/>
            <person name="Flores J."/>
        </authorList>
    </citation>
    <scope>NUCLEOTIDE SEQUENCE</scope>
    <source>
        <tissue evidence="2">Cladode</tissue>
    </source>
</reference>
<keyword evidence="1" id="KW-0472">Membrane</keyword>
<protein>
    <submittedName>
        <fullName evidence="2">Uncharacterized protein</fullName>
    </submittedName>
</protein>
<sequence length="106" mass="12172">MDFAKGYFLLCVLLQLIQVLRIIFCISLFFEYCQFRITTGLNRNDRIANVDCSYAILGPKFKFLVFQNSVPLLSPPKTTPSPHTLFLPPKQTKNLINKITCCSSRH</sequence>
<name>A0A7C9ACH4_OPUST</name>
<evidence type="ECO:0000256" key="1">
    <source>
        <dbReference type="SAM" id="Phobius"/>
    </source>
</evidence>
<accession>A0A7C9ACH4</accession>